<name>A0ABR8XQE7_9BACL</name>
<accession>A0ABR8XQE7</accession>
<sequence length="466" mass="53281">MTNPYRKRRGPWIDLTLISSIILLGAITIYLTVLSDNPLFPSSEETSAKEHESTTSEEPSIFPGVKIVTDISNDKNMPFAIQYPLTEYEAFNQAVNTYIEESKEYYISMMRLQQNVNELTGELNISLNTFEYDHYYSFVLTNKTILNAVEQQTTITTFLIDNETGELFDIRTLLNEDLKSLETFAAHVQSEIAKNAAYKDYIKEKELASATQPKWRLFKRFALKEDSLIIYFNEGEVTELEAGMPTVEMSLSFINPLLASDFQIEMQAEETIVPKNDKNPSKKRIALTFDDGPHPEVTKQILLLLEKYDAKATFFMLGSRVQYYPELALKVRQAGHEIGNHSWTHGVLTKMSPSEIQKEYESTEQAIISATGENSTVFRPPYGAVNNEVRKLIPCKTVNWTIDTLDWKHRDSEKLLPMLKDGLHNNAIVLMHDIHQSTADGLEPVLAYLQDEGYEFLTVTEILKYH</sequence>
<evidence type="ECO:0000313" key="6">
    <source>
        <dbReference type="Proteomes" id="UP000600565"/>
    </source>
</evidence>
<evidence type="ECO:0000313" key="5">
    <source>
        <dbReference type="EMBL" id="MBD8034156.1"/>
    </source>
</evidence>
<dbReference type="Gene3D" id="3.20.20.370">
    <property type="entry name" value="Glycoside hydrolase/deacetylase"/>
    <property type="match status" value="1"/>
</dbReference>
<reference evidence="5 6" key="1">
    <citation type="submission" date="2020-08" db="EMBL/GenBank/DDBJ databases">
        <title>A Genomic Blueprint of the Chicken Gut Microbiome.</title>
        <authorList>
            <person name="Gilroy R."/>
            <person name="Ravi A."/>
            <person name="Getino M."/>
            <person name="Pursley I."/>
            <person name="Horton D.L."/>
            <person name="Alikhan N.-F."/>
            <person name="Baker D."/>
            <person name="Gharbi K."/>
            <person name="Hall N."/>
            <person name="Watson M."/>
            <person name="Adriaenssens E.M."/>
            <person name="Foster-Nyarko E."/>
            <person name="Jarju S."/>
            <person name="Secka A."/>
            <person name="Antonio M."/>
            <person name="Oren A."/>
            <person name="Chaudhuri R."/>
            <person name="La Ragione R.M."/>
            <person name="Hildebrand F."/>
            <person name="Pallen M.J."/>
        </authorList>
    </citation>
    <scope>NUCLEOTIDE SEQUENCE [LARGE SCALE GENOMIC DNA]</scope>
    <source>
        <strain evidence="5 6">Sa1YVA6</strain>
    </source>
</reference>
<dbReference type="SUPFAM" id="SSF88713">
    <property type="entry name" value="Glycoside hydrolase/deacetylase"/>
    <property type="match status" value="1"/>
</dbReference>
<dbReference type="PROSITE" id="PS51677">
    <property type="entry name" value="NODB"/>
    <property type="match status" value="1"/>
</dbReference>
<dbReference type="Gene3D" id="3.90.640.20">
    <property type="entry name" value="Heat-shock cognate protein, ATPase"/>
    <property type="match status" value="1"/>
</dbReference>
<evidence type="ECO:0000259" key="4">
    <source>
        <dbReference type="PROSITE" id="PS51677"/>
    </source>
</evidence>
<dbReference type="Proteomes" id="UP000600565">
    <property type="component" value="Unassembled WGS sequence"/>
</dbReference>
<gene>
    <name evidence="5" type="ORF">H9632_13885</name>
</gene>
<evidence type="ECO:0000256" key="3">
    <source>
        <dbReference type="SAM" id="Phobius"/>
    </source>
</evidence>
<dbReference type="InterPro" id="IPR037126">
    <property type="entry name" value="PdaC/RsiV-like_sf"/>
</dbReference>
<feature type="transmembrane region" description="Helical" evidence="3">
    <location>
        <begin position="12"/>
        <end position="33"/>
    </location>
</feature>
<proteinExistence type="predicted"/>
<dbReference type="RefSeq" id="WP_191704660.1">
    <property type="nucleotide sequence ID" value="NZ_JACSPW010000013.1"/>
</dbReference>
<keyword evidence="3" id="KW-0472">Membrane</keyword>
<organism evidence="5 6">
    <name type="scientific">Solibacillus merdavium</name>
    <dbReference type="NCBI Taxonomy" id="2762218"/>
    <lineage>
        <taxon>Bacteria</taxon>
        <taxon>Bacillati</taxon>
        <taxon>Bacillota</taxon>
        <taxon>Bacilli</taxon>
        <taxon>Bacillales</taxon>
        <taxon>Caryophanaceae</taxon>
        <taxon>Solibacillus</taxon>
    </lineage>
</organism>
<feature type="domain" description="NodB homology" evidence="4">
    <location>
        <begin position="283"/>
        <end position="457"/>
    </location>
</feature>
<dbReference type="InterPro" id="IPR050248">
    <property type="entry name" value="Polysacc_deacetylase_ArnD"/>
</dbReference>
<keyword evidence="3" id="KW-1133">Transmembrane helix</keyword>
<keyword evidence="2" id="KW-0378">Hydrolase</keyword>
<dbReference type="PANTHER" id="PTHR10587">
    <property type="entry name" value="GLYCOSYL TRANSFERASE-RELATED"/>
    <property type="match status" value="1"/>
</dbReference>
<dbReference type="InterPro" id="IPR002509">
    <property type="entry name" value="NODB_dom"/>
</dbReference>
<dbReference type="InterPro" id="IPR021729">
    <property type="entry name" value="DUF3298"/>
</dbReference>
<evidence type="ECO:0000256" key="1">
    <source>
        <dbReference type="ARBA" id="ARBA00022723"/>
    </source>
</evidence>
<keyword evidence="3" id="KW-0812">Transmembrane</keyword>
<keyword evidence="1" id="KW-0479">Metal-binding</keyword>
<comment type="caution">
    <text evidence="5">The sequence shown here is derived from an EMBL/GenBank/DDBJ whole genome shotgun (WGS) entry which is preliminary data.</text>
</comment>
<dbReference type="InterPro" id="IPR011330">
    <property type="entry name" value="Glyco_hydro/deAcase_b/a-brl"/>
</dbReference>
<dbReference type="PANTHER" id="PTHR10587:SF133">
    <property type="entry name" value="CHITIN DEACETYLASE 1-RELATED"/>
    <property type="match status" value="1"/>
</dbReference>
<dbReference type="Pfam" id="PF11738">
    <property type="entry name" value="DUF3298"/>
    <property type="match status" value="1"/>
</dbReference>
<dbReference type="EMBL" id="JACSPW010000013">
    <property type="protein sequence ID" value="MBD8034156.1"/>
    <property type="molecule type" value="Genomic_DNA"/>
</dbReference>
<keyword evidence="6" id="KW-1185">Reference proteome</keyword>
<evidence type="ECO:0000256" key="2">
    <source>
        <dbReference type="ARBA" id="ARBA00022801"/>
    </source>
</evidence>
<dbReference type="Pfam" id="PF01522">
    <property type="entry name" value="Polysacc_deac_1"/>
    <property type="match status" value="1"/>
</dbReference>
<protein>
    <submittedName>
        <fullName evidence="5">Polysaccharide deacetylase family protein</fullName>
    </submittedName>
</protein>